<gene>
    <name evidence="2" type="ORF">K505DRAFT_95274</name>
</gene>
<evidence type="ECO:0000313" key="3">
    <source>
        <dbReference type="Proteomes" id="UP000799757"/>
    </source>
</evidence>
<keyword evidence="3" id="KW-1185">Reference proteome</keyword>
<keyword evidence="1" id="KW-1133">Transmembrane helix</keyword>
<sequence length="89" mass="10321">MDEGNLEANSVCSRRRRTLLSKYTSIMCIAIHASLPWRFWMNCTFFSLFHTLVPQRDAAIQGSLRRRNPVVTQHPVSFSSKKDEVCYGR</sequence>
<name>A0A6A6WYR4_9PLEO</name>
<protein>
    <submittedName>
        <fullName evidence="2">Uncharacterized protein</fullName>
    </submittedName>
</protein>
<accession>A0A6A6WYR4</accession>
<proteinExistence type="predicted"/>
<evidence type="ECO:0000313" key="2">
    <source>
        <dbReference type="EMBL" id="KAF2789370.1"/>
    </source>
</evidence>
<evidence type="ECO:0000256" key="1">
    <source>
        <dbReference type="SAM" id="Phobius"/>
    </source>
</evidence>
<feature type="transmembrane region" description="Helical" evidence="1">
    <location>
        <begin position="23"/>
        <end position="40"/>
    </location>
</feature>
<keyword evidence="1" id="KW-0812">Transmembrane</keyword>
<reference evidence="2" key="1">
    <citation type="journal article" date="2020" name="Stud. Mycol.">
        <title>101 Dothideomycetes genomes: a test case for predicting lifestyles and emergence of pathogens.</title>
        <authorList>
            <person name="Haridas S."/>
            <person name="Albert R."/>
            <person name="Binder M."/>
            <person name="Bloem J."/>
            <person name="Labutti K."/>
            <person name="Salamov A."/>
            <person name="Andreopoulos B."/>
            <person name="Baker S."/>
            <person name="Barry K."/>
            <person name="Bills G."/>
            <person name="Bluhm B."/>
            <person name="Cannon C."/>
            <person name="Castanera R."/>
            <person name="Culley D."/>
            <person name="Daum C."/>
            <person name="Ezra D."/>
            <person name="Gonzalez J."/>
            <person name="Henrissat B."/>
            <person name="Kuo A."/>
            <person name="Liang C."/>
            <person name="Lipzen A."/>
            <person name="Lutzoni F."/>
            <person name="Magnuson J."/>
            <person name="Mondo S."/>
            <person name="Nolan M."/>
            <person name="Ohm R."/>
            <person name="Pangilinan J."/>
            <person name="Park H.-J."/>
            <person name="Ramirez L."/>
            <person name="Alfaro M."/>
            <person name="Sun H."/>
            <person name="Tritt A."/>
            <person name="Yoshinaga Y."/>
            <person name="Zwiers L.-H."/>
            <person name="Turgeon B."/>
            <person name="Goodwin S."/>
            <person name="Spatafora J."/>
            <person name="Crous P."/>
            <person name="Grigoriev I."/>
        </authorList>
    </citation>
    <scope>NUCLEOTIDE SEQUENCE</scope>
    <source>
        <strain evidence="2">CBS 109.77</strain>
    </source>
</reference>
<dbReference type="EMBL" id="MU002142">
    <property type="protein sequence ID" value="KAF2789370.1"/>
    <property type="molecule type" value="Genomic_DNA"/>
</dbReference>
<keyword evidence="1" id="KW-0472">Membrane</keyword>
<dbReference type="AlphaFoldDB" id="A0A6A6WYR4"/>
<dbReference type="Proteomes" id="UP000799757">
    <property type="component" value="Unassembled WGS sequence"/>
</dbReference>
<organism evidence="2 3">
    <name type="scientific">Melanomma pulvis-pyrius CBS 109.77</name>
    <dbReference type="NCBI Taxonomy" id="1314802"/>
    <lineage>
        <taxon>Eukaryota</taxon>
        <taxon>Fungi</taxon>
        <taxon>Dikarya</taxon>
        <taxon>Ascomycota</taxon>
        <taxon>Pezizomycotina</taxon>
        <taxon>Dothideomycetes</taxon>
        <taxon>Pleosporomycetidae</taxon>
        <taxon>Pleosporales</taxon>
        <taxon>Melanommataceae</taxon>
        <taxon>Melanomma</taxon>
    </lineage>
</organism>